<name>A0A644Y7T8_9ZZZZ</name>
<protein>
    <recommendedName>
        <fullName evidence="2">GTP-binding protein LepA</fullName>
    </recommendedName>
</protein>
<comment type="caution">
    <text evidence="1">The sequence shown here is derived from an EMBL/GenBank/DDBJ whole genome shotgun (WGS) entry which is preliminary data.</text>
</comment>
<evidence type="ECO:0000313" key="1">
    <source>
        <dbReference type="EMBL" id="MPM24662.1"/>
    </source>
</evidence>
<gene>
    <name evidence="1" type="ORF">SDC9_71145</name>
</gene>
<evidence type="ECO:0008006" key="2">
    <source>
        <dbReference type="Google" id="ProtNLM"/>
    </source>
</evidence>
<dbReference type="InterPro" id="IPR009078">
    <property type="entry name" value="Ferritin-like_SF"/>
</dbReference>
<sequence length="279" mass="32201">MRDPELVRTRFGHVLNYLARVELEVDRNVLEILTVIPGIDGTDRFFYQDVWQPQEIQHGLILDRLCTDVGLPPSTPKMTFDWTFRLLGALAHLRPIQDVSRMMFYLTGASTERQAVLAYNSFTARLKEIGEDVIAESVIHPIKRQEPGHFAYYRMSAELLATTLRPWQRWLVQQLRSTSYAMVGTNGDEEYKRDIGGLMVTFDLDHDLEAYAREVGRLEARLIWADRNGLEFPPYVLESMRESVELYREKGLSTLPARYDLEGHALVERPTSRSLVGVR</sequence>
<proteinExistence type="predicted"/>
<dbReference type="EMBL" id="VSSQ01004314">
    <property type="protein sequence ID" value="MPM24662.1"/>
    <property type="molecule type" value="Genomic_DNA"/>
</dbReference>
<dbReference type="SUPFAM" id="SSF47240">
    <property type="entry name" value="Ferritin-like"/>
    <property type="match status" value="1"/>
</dbReference>
<organism evidence="1">
    <name type="scientific">bioreactor metagenome</name>
    <dbReference type="NCBI Taxonomy" id="1076179"/>
    <lineage>
        <taxon>unclassified sequences</taxon>
        <taxon>metagenomes</taxon>
        <taxon>ecological metagenomes</taxon>
    </lineage>
</organism>
<reference evidence="1" key="1">
    <citation type="submission" date="2019-08" db="EMBL/GenBank/DDBJ databases">
        <authorList>
            <person name="Kucharzyk K."/>
            <person name="Murdoch R.W."/>
            <person name="Higgins S."/>
            <person name="Loffler F."/>
        </authorList>
    </citation>
    <scope>NUCLEOTIDE SEQUENCE</scope>
</reference>
<dbReference type="AlphaFoldDB" id="A0A644Y7T8"/>
<accession>A0A644Y7T8</accession>